<evidence type="ECO:0000313" key="3">
    <source>
        <dbReference type="Proteomes" id="UP000887566"/>
    </source>
</evidence>
<sequence length="417" mass="45496">MEPIPEDRELPMSARTVASKSLLREVYTSEQVDTIVRTVPQSSVPDSWDFVDQPVDPEMASYYVTEPLGPSSARGSTYQYSYESHYDQPPGDDGDVYDASDYVHYADPSVSTNIEPNIERHSTQTQKVTRVTKVTTTRSVRQVPVAGEGTDDYYFDPDGNALPISGNHESVTYDENSMMALEQQMESTSLRQPPAIQSYDDQVSAYAAPGAPGAPQVVDVDTTQVTLVWLRPDYDGDAGPIDGYQVQVKRPQDSHWQPAHAGFIAETQCTISNLAPNGENQFRVLARNAAGLGHPSTPSPLVQLRPRYDTVGSSLHAAPERPGVPYPPGRPQVVGVDGDRALIAWDPPVVQTSIAPVAGFQVEYRVAGTSNWVASNDFLVTECRHEVLGLRPNGDYEFRVLARNADGLSEPSASSGL</sequence>
<dbReference type="PANTHER" id="PTHR13817:SF151">
    <property type="entry name" value="TITIN"/>
    <property type="match status" value="1"/>
</dbReference>
<dbReference type="Gene3D" id="2.60.40.10">
    <property type="entry name" value="Immunoglobulins"/>
    <property type="match status" value="2"/>
</dbReference>
<organism evidence="3 4">
    <name type="scientific">Plectus sambesii</name>
    <dbReference type="NCBI Taxonomy" id="2011161"/>
    <lineage>
        <taxon>Eukaryota</taxon>
        <taxon>Metazoa</taxon>
        <taxon>Ecdysozoa</taxon>
        <taxon>Nematoda</taxon>
        <taxon>Chromadorea</taxon>
        <taxon>Plectida</taxon>
        <taxon>Plectina</taxon>
        <taxon>Plectoidea</taxon>
        <taxon>Plectidae</taxon>
        <taxon>Plectus</taxon>
    </lineage>
</organism>
<dbReference type="PROSITE" id="PS50853">
    <property type="entry name" value="FN3"/>
    <property type="match status" value="2"/>
</dbReference>
<keyword evidence="3" id="KW-1185">Reference proteome</keyword>
<protein>
    <submittedName>
        <fullName evidence="4">Fibronectin type-III domain-containing protein</fullName>
    </submittedName>
</protein>
<dbReference type="PANTHER" id="PTHR13817">
    <property type="entry name" value="TITIN"/>
    <property type="match status" value="1"/>
</dbReference>
<dbReference type="Proteomes" id="UP000887566">
    <property type="component" value="Unplaced"/>
</dbReference>
<dbReference type="GO" id="GO:0031430">
    <property type="term" value="C:M band"/>
    <property type="evidence" value="ECO:0007669"/>
    <property type="project" value="TreeGrafter"/>
</dbReference>
<feature type="domain" description="Fibronectin type-III" evidence="2">
    <location>
        <begin position="327"/>
        <end position="417"/>
    </location>
</feature>
<dbReference type="PRINTS" id="PR00014">
    <property type="entry name" value="FNTYPEIII"/>
</dbReference>
<dbReference type="InterPro" id="IPR013783">
    <property type="entry name" value="Ig-like_fold"/>
</dbReference>
<dbReference type="SUPFAM" id="SSF49265">
    <property type="entry name" value="Fibronectin type III"/>
    <property type="match status" value="1"/>
</dbReference>
<dbReference type="GO" id="GO:0045214">
    <property type="term" value="P:sarcomere organization"/>
    <property type="evidence" value="ECO:0007669"/>
    <property type="project" value="TreeGrafter"/>
</dbReference>
<dbReference type="Pfam" id="PF00041">
    <property type="entry name" value="fn3"/>
    <property type="match status" value="2"/>
</dbReference>
<dbReference type="AlphaFoldDB" id="A0A914VTE8"/>
<evidence type="ECO:0000259" key="2">
    <source>
        <dbReference type="PROSITE" id="PS50853"/>
    </source>
</evidence>
<proteinExistence type="predicted"/>
<accession>A0A914VTE8</accession>
<name>A0A914VTE8_9BILA</name>
<feature type="domain" description="Fibronectin type-III" evidence="2">
    <location>
        <begin position="211"/>
        <end position="307"/>
    </location>
</feature>
<dbReference type="InterPro" id="IPR036116">
    <property type="entry name" value="FN3_sf"/>
</dbReference>
<dbReference type="InterPro" id="IPR003961">
    <property type="entry name" value="FN3_dom"/>
</dbReference>
<dbReference type="CDD" id="cd00063">
    <property type="entry name" value="FN3"/>
    <property type="match status" value="2"/>
</dbReference>
<keyword evidence="1" id="KW-0677">Repeat</keyword>
<dbReference type="SMART" id="SM00060">
    <property type="entry name" value="FN3"/>
    <property type="match status" value="2"/>
</dbReference>
<dbReference type="InterPro" id="IPR050964">
    <property type="entry name" value="Striated_Muscle_Regulatory"/>
</dbReference>
<reference evidence="4" key="1">
    <citation type="submission" date="2022-11" db="UniProtKB">
        <authorList>
            <consortium name="WormBaseParasite"/>
        </authorList>
    </citation>
    <scope>IDENTIFICATION</scope>
</reference>
<dbReference type="WBParaSite" id="PSAMB.scaffold2515size22802.g18068.t1">
    <property type="protein sequence ID" value="PSAMB.scaffold2515size22802.g18068.t1"/>
    <property type="gene ID" value="PSAMB.scaffold2515size22802.g18068"/>
</dbReference>
<evidence type="ECO:0000313" key="4">
    <source>
        <dbReference type="WBParaSite" id="PSAMB.scaffold2515size22802.g18068.t1"/>
    </source>
</evidence>
<evidence type="ECO:0000256" key="1">
    <source>
        <dbReference type="ARBA" id="ARBA00022737"/>
    </source>
</evidence>